<dbReference type="PROSITE" id="PS50943">
    <property type="entry name" value="HTH_CROC1"/>
    <property type="match status" value="1"/>
</dbReference>
<feature type="domain" description="HTH cro/C1-type" evidence="1">
    <location>
        <begin position="41"/>
        <end position="94"/>
    </location>
</feature>
<name>A0ABY2I1H4_9MICO</name>
<dbReference type="Proteomes" id="UP000298252">
    <property type="component" value="Unassembled WGS sequence"/>
</dbReference>
<evidence type="ECO:0000313" key="2">
    <source>
        <dbReference type="EMBL" id="TFB74229.1"/>
    </source>
</evidence>
<evidence type="ECO:0000259" key="1">
    <source>
        <dbReference type="PROSITE" id="PS50943"/>
    </source>
</evidence>
<comment type="caution">
    <text evidence="2">The sequence shown here is derived from an EMBL/GenBank/DDBJ whole genome shotgun (WGS) entry which is preliminary data.</text>
</comment>
<dbReference type="Gene3D" id="1.10.260.40">
    <property type="entry name" value="lambda repressor-like DNA-binding domains"/>
    <property type="match status" value="1"/>
</dbReference>
<dbReference type="InterPro" id="IPR001387">
    <property type="entry name" value="Cro/C1-type_HTH"/>
</dbReference>
<gene>
    <name evidence="2" type="ORF">E3O21_15675</name>
</gene>
<accession>A0ABY2I1H4</accession>
<sequence>MHDHALAGLWMIIHNGNCGRSSTLEAKVYTRSAQDLGALARAKREALGLTQQQVADRAKVSREWLVNFESAKVGVSLFRVFDVLQVLQLALDVSDRAPDPHNVLDDVFADLGR</sequence>
<dbReference type="CDD" id="cd00093">
    <property type="entry name" value="HTH_XRE"/>
    <property type="match status" value="1"/>
</dbReference>
<proteinExistence type="predicted"/>
<protein>
    <submittedName>
        <fullName evidence="2">Helix-turn-helix domain-containing protein</fullName>
    </submittedName>
</protein>
<dbReference type="Pfam" id="PF13560">
    <property type="entry name" value="HTH_31"/>
    <property type="match status" value="1"/>
</dbReference>
<evidence type="ECO:0000313" key="3">
    <source>
        <dbReference type="Proteomes" id="UP000298252"/>
    </source>
</evidence>
<organism evidence="2 3">
    <name type="scientific">Cryobacterium flavum</name>
    <dbReference type="NCBI Taxonomy" id="1424659"/>
    <lineage>
        <taxon>Bacteria</taxon>
        <taxon>Bacillati</taxon>
        <taxon>Actinomycetota</taxon>
        <taxon>Actinomycetes</taxon>
        <taxon>Micrococcales</taxon>
        <taxon>Microbacteriaceae</taxon>
        <taxon>Cryobacterium</taxon>
    </lineage>
</organism>
<keyword evidence="3" id="KW-1185">Reference proteome</keyword>
<dbReference type="InterPro" id="IPR010982">
    <property type="entry name" value="Lambda_DNA-bd_dom_sf"/>
</dbReference>
<dbReference type="SUPFAM" id="SSF47413">
    <property type="entry name" value="lambda repressor-like DNA-binding domains"/>
    <property type="match status" value="1"/>
</dbReference>
<dbReference type="SMART" id="SM00530">
    <property type="entry name" value="HTH_XRE"/>
    <property type="match status" value="1"/>
</dbReference>
<dbReference type="EMBL" id="SOFD01000036">
    <property type="protein sequence ID" value="TFB74229.1"/>
    <property type="molecule type" value="Genomic_DNA"/>
</dbReference>
<reference evidence="2 3" key="1">
    <citation type="submission" date="2019-03" db="EMBL/GenBank/DDBJ databases">
        <title>Genomics of glacier-inhabiting Cryobacterium strains.</title>
        <authorList>
            <person name="Liu Q."/>
            <person name="Xin Y.-H."/>
        </authorList>
    </citation>
    <scope>NUCLEOTIDE SEQUENCE [LARGE SCALE GENOMIC DNA]</scope>
    <source>
        <strain evidence="2 3">Hh8</strain>
    </source>
</reference>